<dbReference type="Gene3D" id="3.40.50.2000">
    <property type="entry name" value="Glycogen Phosphorylase B"/>
    <property type="match status" value="1"/>
</dbReference>
<proteinExistence type="inferred from homology"/>
<comment type="similarity">
    <text evidence="1">Belongs to the glycogen phosphorylase family.</text>
</comment>
<name>A0A060CJ60_9CHLO</name>
<feature type="non-terminal residue" evidence="3">
    <location>
        <position position="94"/>
    </location>
</feature>
<sequence length="94" mass="10053">RRGRGQAQQDGKDQGAKDASLALPASVFPRLSSPDPVVRALAPYSIITAEPWKPDEPLVNMAYLAVVGSKAVNGVAAIHSEIIKEDLFPQFVDV</sequence>
<feature type="non-terminal residue" evidence="3">
    <location>
        <position position="1"/>
    </location>
</feature>
<dbReference type="Pfam" id="PF00343">
    <property type="entry name" value="Phosphorylase"/>
    <property type="match status" value="1"/>
</dbReference>
<dbReference type="InterPro" id="IPR000811">
    <property type="entry name" value="Glyco_trans_35"/>
</dbReference>
<evidence type="ECO:0000313" key="3">
    <source>
        <dbReference type="EMBL" id="AIA95274.1"/>
    </source>
</evidence>
<reference evidence="3" key="1">
    <citation type="journal article" date="2013" name="Environ. Microbiol.">
        <title>Seasonally variable intestinal metagenomes of the red palm weevil (Rhynchophorus ferrugineus).</title>
        <authorList>
            <person name="Jia S."/>
            <person name="Zhang X."/>
            <person name="Zhang G."/>
            <person name="Yin A."/>
            <person name="Zhang S."/>
            <person name="Li F."/>
            <person name="Wang L."/>
            <person name="Zhao D."/>
            <person name="Yun Q."/>
            <person name="Tala"/>
            <person name="Wang J."/>
            <person name="Sun G."/>
            <person name="Baabdullah M."/>
            <person name="Yu X."/>
            <person name="Hu S."/>
            <person name="Al-Mssallem I.S."/>
            <person name="Yu J."/>
        </authorList>
    </citation>
    <scope>NUCLEOTIDE SEQUENCE</scope>
</reference>
<dbReference type="SUPFAM" id="SSF53756">
    <property type="entry name" value="UDP-Glycosyltransferase/glycogen phosphorylase"/>
    <property type="match status" value="1"/>
</dbReference>
<organism evidence="3">
    <name type="scientific">uncultured Chlamydomonas</name>
    <dbReference type="NCBI Taxonomy" id="1219482"/>
    <lineage>
        <taxon>Eukaryota</taxon>
        <taxon>Viridiplantae</taxon>
        <taxon>Chlorophyta</taxon>
        <taxon>core chlorophytes</taxon>
        <taxon>Chlorophyceae</taxon>
        <taxon>CS clade</taxon>
        <taxon>Chlamydomonadales</taxon>
        <taxon>Chlamydomonadaceae</taxon>
        <taxon>environmental samples</taxon>
    </lineage>
</organism>
<evidence type="ECO:0000256" key="1">
    <source>
        <dbReference type="ARBA" id="ARBA00006047"/>
    </source>
</evidence>
<dbReference type="GO" id="GO:0005975">
    <property type="term" value="P:carbohydrate metabolic process"/>
    <property type="evidence" value="ECO:0007669"/>
    <property type="project" value="InterPro"/>
</dbReference>
<dbReference type="GO" id="GO:0008184">
    <property type="term" value="F:glycogen phosphorylase activity"/>
    <property type="evidence" value="ECO:0007669"/>
    <property type="project" value="InterPro"/>
</dbReference>
<dbReference type="AlphaFoldDB" id="A0A060CJ60"/>
<evidence type="ECO:0000256" key="2">
    <source>
        <dbReference type="SAM" id="MobiDB-lite"/>
    </source>
</evidence>
<feature type="region of interest" description="Disordered" evidence="2">
    <location>
        <begin position="1"/>
        <end position="20"/>
    </location>
</feature>
<dbReference type="EMBL" id="KF127914">
    <property type="protein sequence ID" value="AIA95274.1"/>
    <property type="molecule type" value="Genomic_DNA"/>
</dbReference>
<accession>A0A060CJ60</accession>
<protein>
    <submittedName>
        <fullName evidence="3">Phosphorylase</fullName>
    </submittedName>
</protein>